<organism evidence="2">
    <name type="scientific">Anguilla anguilla</name>
    <name type="common">European freshwater eel</name>
    <name type="synonym">Muraena anguilla</name>
    <dbReference type="NCBI Taxonomy" id="7936"/>
    <lineage>
        <taxon>Eukaryota</taxon>
        <taxon>Metazoa</taxon>
        <taxon>Chordata</taxon>
        <taxon>Craniata</taxon>
        <taxon>Vertebrata</taxon>
        <taxon>Euteleostomi</taxon>
        <taxon>Actinopterygii</taxon>
        <taxon>Neopterygii</taxon>
        <taxon>Teleostei</taxon>
        <taxon>Anguilliformes</taxon>
        <taxon>Anguillidae</taxon>
        <taxon>Anguilla</taxon>
    </lineage>
</organism>
<feature type="region of interest" description="Disordered" evidence="1">
    <location>
        <begin position="1"/>
        <end position="23"/>
    </location>
</feature>
<dbReference type="AlphaFoldDB" id="A0A0E9T4P1"/>
<proteinExistence type="predicted"/>
<reference evidence="2" key="2">
    <citation type="journal article" date="2015" name="Fish Shellfish Immunol.">
        <title>Early steps in the European eel (Anguilla anguilla)-Vibrio vulnificus interaction in the gills: Role of the RtxA13 toxin.</title>
        <authorList>
            <person name="Callol A."/>
            <person name="Pajuelo D."/>
            <person name="Ebbesson L."/>
            <person name="Teles M."/>
            <person name="MacKenzie S."/>
            <person name="Amaro C."/>
        </authorList>
    </citation>
    <scope>NUCLEOTIDE SEQUENCE</scope>
</reference>
<reference evidence="2" key="1">
    <citation type="submission" date="2014-11" db="EMBL/GenBank/DDBJ databases">
        <authorList>
            <person name="Amaro Gonzalez C."/>
        </authorList>
    </citation>
    <scope>NUCLEOTIDE SEQUENCE</scope>
</reference>
<evidence type="ECO:0000313" key="2">
    <source>
        <dbReference type="EMBL" id="JAH48584.1"/>
    </source>
</evidence>
<dbReference type="EMBL" id="GBXM01059993">
    <property type="protein sequence ID" value="JAH48584.1"/>
    <property type="molecule type" value="Transcribed_RNA"/>
</dbReference>
<name>A0A0E9T4P1_ANGAN</name>
<evidence type="ECO:0000256" key="1">
    <source>
        <dbReference type="SAM" id="MobiDB-lite"/>
    </source>
</evidence>
<accession>A0A0E9T4P1</accession>
<sequence length="23" mass="2511">MIAVRPTHPHSVPITMAHTSPTE</sequence>
<protein>
    <submittedName>
        <fullName evidence="2">Uncharacterized protein</fullName>
    </submittedName>
</protein>